<reference evidence="2" key="1">
    <citation type="submission" date="2016-10" db="EMBL/GenBank/DDBJ databases">
        <authorList>
            <person name="de Groot N.N."/>
        </authorList>
    </citation>
    <scope>NUCLEOTIDE SEQUENCE</scope>
</reference>
<proteinExistence type="predicted"/>
<evidence type="ECO:0000313" key="2">
    <source>
        <dbReference type="EMBL" id="SFV70439.1"/>
    </source>
</evidence>
<name>A0A1W1CXD3_9ZZZZ</name>
<accession>A0A1W1CXD3</accession>
<gene>
    <name evidence="2" type="ORF">MNB_SM-5-1253</name>
</gene>
<protein>
    <submittedName>
        <fullName evidence="2">Uncharacterized protein</fullName>
    </submittedName>
</protein>
<dbReference type="AlphaFoldDB" id="A0A1W1CXD3"/>
<keyword evidence="1" id="KW-0175">Coiled coil</keyword>
<sequence>MNHFLKSVIDWMMDKEEAMAKECAVPMKEIEYQIKKVQEQKTKVQAQYDDAMAELDDVLKRLEKIKNAEILRCENKEK</sequence>
<feature type="coiled-coil region" evidence="1">
    <location>
        <begin position="27"/>
        <end position="68"/>
    </location>
</feature>
<organism evidence="2">
    <name type="scientific">hydrothermal vent metagenome</name>
    <dbReference type="NCBI Taxonomy" id="652676"/>
    <lineage>
        <taxon>unclassified sequences</taxon>
        <taxon>metagenomes</taxon>
        <taxon>ecological metagenomes</taxon>
    </lineage>
</organism>
<dbReference type="EMBL" id="FPHH01000144">
    <property type="protein sequence ID" value="SFV70439.1"/>
    <property type="molecule type" value="Genomic_DNA"/>
</dbReference>
<evidence type="ECO:0000256" key="1">
    <source>
        <dbReference type="SAM" id="Coils"/>
    </source>
</evidence>